<organism evidence="2 3">
    <name type="scientific">Photobacterium frigidiphilum</name>
    <dbReference type="NCBI Taxonomy" id="264736"/>
    <lineage>
        <taxon>Bacteria</taxon>
        <taxon>Pseudomonadati</taxon>
        <taxon>Pseudomonadota</taxon>
        <taxon>Gammaproteobacteria</taxon>
        <taxon>Vibrionales</taxon>
        <taxon>Vibrionaceae</taxon>
        <taxon>Photobacterium</taxon>
    </lineage>
</organism>
<proteinExistence type="predicted"/>
<dbReference type="EMBL" id="PYMJ01000062">
    <property type="protein sequence ID" value="PSU42865.1"/>
    <property type="molecule type" value="Genomic_DNA"/>
</dbReference>
<keyword evidence="3" id="KW-1185">Reference proteome</keyword>
<keyword evidence="1" id="KW-0812">Transmembrane</keyword>
<dbReference type="OrthoDB" id="5915373at2"/>
<gene>
    <name evidence="2" type="ORF">C9J12_28630</name>
</gene>
<keyword evidence="1" id="KW-1133">Transmembrane helix</keyword>
<keyword evidence="1" id="KW-0472">Membrane</keyword>
<evidence type="ECO:0000313" key="3">
    <source>
        <dbReference type="Proteomes" id="UP000240987"/>
    </source>
</evidence>
<evidence type="ECO:0000256" key="1">
    <source>
        <dbReference type="SAM" id="Phobius"/>
    </source>
</evidence>
<accession>A0A2T3J692</accession>
<dbReference type="RefSeq" id="WP_107246622.1">
    <property type="nucleotide sequence ID" value="NZ_PYMJ01000062.1"/>
</dbReference>
<dbReference type="Proteomes" id="UP000240987">
    <property type="component" value="Unassembled WGS sequence"/>
</dbReference>
<evidence type="ECO:0000313" key="2">
    <source>
        <dbReference type="EMBL" id="PSU42865.1"/>
    </source>
</evidence>
<comment type="caution">
    <text evidence="2">The sequence shown here is derived from an EMBL/GenBank/DDBJ whole genome shotgun (WGS) entry which is preliminary data.</text>
</comment>
<feature type="transmembrane region" description="Helical" evidence="1">
    <location>
        <begin position="359"/>
        <end position="378"/>
    </location>
</feature>
<dbReference type="AlphaFoldDB" id="A0A2T3J692"/>
<reference evidence="2 3" key="1">
    <citation type="submission" date="2018-01" db="EMBL/GenBank/DDBJ databases">
        <title>Whole genome sequencing of Histamine producing bacteria.</title>
        <authorList>
            <person name="Butler K."/>
        </authorList>
    </citation>
    <scope>NUCLEOTIDE SEQUENCE [LARGE SCALE GENOMIC DNA]</scope>
    <source>
        <strain evidence="2 3">JCM 12947</strain>
    </source>
</reference>
<feature type="transmembrane region" description="Helical" evidence="1">
    <location>
        <begin position="430"/>
        <end position="449"/>
    </location>
</feature>
<feature type="transmembrane region" description="Helical" evidence="1">
    <location>
        <begin position="329"/>
        <end position="347"/>
    </location>
</feature>
<protein>
    <submittedName>
        <fullName evidence="2">Uncharacterized protein</fullName>
    </submittedName>
</protein>
<name>A0A2T3J692_9GAMM</name>
<sequence length="474" mass="54847">MSVQYSEELTTYSCELTPESAVWKQHLSDFLESVSHDSGSRKEVYIYHLGEQEDSFELDMSSESKIEACLQTLAQIEPDSSNIRVRLVANKCSPDRVLQIYSPRDFVTRLESKRTQTQFKFVYVELRSNYDKIYVAGKPIDISTVVTTEGDKYLLANKVRVFDDVFELKNSSIEYIEDLLDLLSIDSHLSDYFLKLRTISSLAILSRKCSIDKLQFCFDGDKQISLSGRDVEFYYSYGQVIYDFYRWGLSDERYRTRISIINHVFAQYQDIEQSFKHYLFDILESNYKVYISDNFEQYVEVTSKLSDFLYETTAKIGDKISDSIASARNILILTLSYFFTIIVFTGIDKGRVENVFNFEISMLSTLFIVGGLVNLYWLRNEIVANTQLAKMQLNEMINRYSVYIGDGELSDIKDCPSLELVSNKANQYRVYLSYGVVLCALLFLVWYLYSLKTPLPFLDAISADMTKAKETISK</sequence>